<dbReference type="OMA" id="CIETNIF"/>
<organism evidence="3">
    <name type="scientific">Caenorhabditis remanei</name>
    <name type="common">Caenorhabditis vulgaris</name>
    <dbReference type="NCBI Taxonomy" id="31234"/>
    <lineage>
        <taxon>Eukaryota</taxon>
        <taxon>Metazoa</taxon>
        <taxon>Ecdysozoa</taxon>
        <taxon>Nematoda</taxon>
        <taxon>Chromadorea</taxon>
        <taxon>Rhabditida</taxon>
        <taxon>Rhabditina</taxon>
        <taxon>Rhabditomorpha</taxon>
        <taxon>Rhabditoidea</taxon>
        <taxon>Rhabditidae</taxon>
        <taxon>Peloderinae</taxon>
        <taxon>Caenorhabditis</taxon>
    </lineage>
</organism>
<evidence type="ECO:0000313" key="2">
    <source>
        <dbReference type="EMBL" id="EFP10036.1"/>
    </source>
</evidence>
<evidence type="ECO:0000313" key="3">
    <source>
        <dbReference type="Proteomes" id="UP000008281"/>
    </source>
</evidence>
<evidence type="ECO:0000259" key="1">
    <source>
        <dbReference type="Pfam" id="PF23051"/>
    </source>
</evidence>
<keyword evidence="3" id="KW-1185">Reference proteome</keyword>
<dbReference type="InterPro" id="IPR055468">
    <property type="entry name" value="DUF7040"/>
</dbReference>
<gene>
    <name evidence="2" type="ORF">CRE_20850</name>
</gene>
<dbReference type="Proteomes" id="UP000008281">
    <property type="component" value="Unassembled WGS sequence"/>
</dbReference>
<dbReference type="eggNOG" id="ENOG502TM2V">
    <property type="taxonomic scope" value="Eukaryota"/>
</dbReference>
<dbReference type="AlphaFoldDB" id="E3MV50"/>
<dbReference type="EMBL" id="DS268481">
    <property type="protein sequence ID" value="EFP10036.1"/>
    <property type="molecule type" value="Genomic_DNA"/>
</dbReference>
<dbReference type="HOGENOM" id="CLU_903833_0_0_1"/>
<dbReference type="Pfam" id="PF23051">
    <property type="entry name" value="DUF7040"/>
    <property type="match status" value="1"/>
</dbReference>
<proteinExistence type="predicted"/>
<feature type="domain" description="DUF7040" evidence="1">
    <location>
        <begin position="185"/>
        <end position="295"/>
    </location>
</feature>
<protein>
    <recommendedName>
        <fullName evidence="1">DUF7040 domain-containing protein</fullName>
    </recommendedName>
</protein>
<accession>E3MV50</accession>
<name>E3MV50_CAERE</name>
<dbReference type="OrthoDB" id="5902583at2759"/>
<sequence>MILDGFLLSFNEKYVEFFNVRAQRVVKMADTATDRSVLQRGYWYRFLHNIRVKYSPDGNTNFEVVKFYGKGSVPINNEVQRNRNPHLYGVICFHGLCIEMDKRNPAYNRNSRGSEERCNNLFSLNGGVYRSAGSARVQLGQWYQHMLYDSAKKNKDMKSSYHTITATNFIKVRPPVPTQVIDGRVTVRVQFKYDEVNFESEENSKLSHWSDRYQGMNEISEFWNEFVGKVEIYGKEALEIVQRVERYRAGLSAENLLDHITIAVTVVPRTDVSWQHHKYPMDGAFRVKSVDKLKNAKGELIAENRKRY</sequence>
<reference evidence="2" key="1">
    <citation type="submission" date="2007-07" db="EMBL/GenBank/DDBJ databases">
        <title>PCAP assembly of the Caenorhabditis remanei genome.</title>
        <authorList>
            <consortium name="The Caenorhabditis remanei Sequencing Consortium"/>
            <person name="Wilson R.K."/>
        </authorList>
    </citation>
    <scope>NUCLEOTIDE SEQUENCE [LARGE SCALE GENOMIC DNA]</scope>
    <source>
        <strain evidence="2">PB4641</strain>
    </source>
</reference>